<keyword evidence="2 4" id="KW-0863">Zinc-finger</keyword>
<organism evidence="6 8">
    <name type="scientific">Tetrabaena socialis</name>
    <dbReference type="NCBI Taxonomy" id="47790"/>
    <lineage>
        <taxon>Eukaryota</taxon>
        <taxon>Viridiplantae</taxon>
        <taxon>Chlorophyta</taxon>
        <taxon>core chlorophytes</taxon>
        <taxon>Chlorophyceae</taxon>
        <taxon>CS clade</taxon>
        <taxon>Chlamydomonadales</taxon>
        <taxon>Tetrabaenaceae</taxon>
        <taxon>Tetrabaena</taxon>
    </lineage>
</organism>
<evidence type="ECO:0000256" key="3">
    <source>
        <dbReference type="ARBA" id="ARBA00022833"/>
    </source>
</evidence>
<protein>
    <recommendedName>
        <fullName evidence="5">MYND-type domain-containing protein</fullName>
    </recommendedName>
</protein>
<dbReference type="Pfam" id="PF01753">
    <property type="entry name" value="zf-MYND"/>
    <property type="match status" value="1"/>
</dbReference>
<evidence type="ECO:0000259" key="5">
    <source>
        <dbReference type="PROSITE" id="PS50865"/>
    </source>
</evidence>
<feature type="domain" description="MYND-type" evidence="5">
    <location>
        <begin position="37"/>
        <end position="78"/>
    </location>
</feature>
<keyword evidence="1" id="KW-0479">Metal-binding</keyword>
<dbReference type="EMBL" id="PGGS01000001">
    <property type="protein sequence ID" value="PNH13008.1"/>
    <property type="molecule type" value="Genomic_DNA"/>
</dbReference>
<evidence type="ECO:0000313" key="8">
    <source>
        <dbReference type="Proteomes" id="UP000236333"/>
    </source>
</evidence>
<dbReference type="InterPro" id="IPR002893">
    <property type="entry name" value="Znf_MYND"/>
</dbReference>
<evidence type="ECO:0000256" key="2">
    <source>
        <dbReference type="ARBA" id="ARBA00022771"/>
    </source>
</evidence>
<proteinExistence type="predicted"/>
<evidence type="ECO:0000256" key="1">
    <source>
        <dbReference type="ARBA" id="ARBA00022723"/>
    </source>
</evidence>
<dbReference type="Proteomes" id="UP000236333">
    <property type="component" value="Unassembled WGS sequence"/>
</dbReference>
<keyword evidence="8" id="KW-1185">Reference proteome</keyword>
<evidence type="ECO:0000256" key="4">
    <source>
        <dbReference type="PROSITE-ProRule" id="PRU00134"/>
    </source>
</evidence>
<evidence type="ECO:0000313" key="6">
    <source>
        <dbReference type="EMBL" id="PNH08395.1"/>
    </source>
</evidence>
<sequence>MDIPKNHPYFSSGAGAYASPAGVRAADKVAGRDARQCGSCGKPNTIACSLKVCTKCRSAWYCDRECQKKDFARHKKECAGLAQAAATGPSVAKR</sequence>
<dbReference type="EMBL" id="PGGS01000132">
    <property type="protein sequence ID" value="PNH08395.1"/>
    <property type="molecule type" value="Genomic_DNA"/>
</dbReference>
<comment type="caution">
    <text evidence="6">The sequence shown here is derived from an EMBL/GenBank/DDBJ whole genome shotgun (WGS) entry which is preliminary data.</text>
</comment>
<dbReference type="SUPFAM" id="SSF144232">
    <property type="entry name" value="HIT/MYND zinc finger-like"/>
    <property type="match status" value="1"/>
</dbReference>
<dbReference type="PROSITE" id="PS01360">
    <property type="entry name" value="ZF_MYND_1"/>
    <property type="match status" value="1"/>
</dbReference>
<dbReference type="AlphaFoldDB" id="A0A2J8A7B3"/>
<name>A0A2J8A7B3_9CHLO</name>
<dbReference type="Gene3D" id="6.10.140.2220">
    <property type="match status" value="1"/>
</dbReference>
<dbReference type="OrthoDB" id="531519at2759"/>
<keyword evidence="3" id="KW-0862">Zinc</keyword>
<dbReference type="GO" id="GO:0008270">
    <property type="term" value="F:zinc ion binding"/>
    <property type="evidence" value="ECO:0007669"/>
    <property type="project" value="UniProtKB-KW"/>
</dbReference>
<dbReference type="PROSITE" id="PS50865">
    <property type="entry name" value="ZF_MYND_2"/>
    <property type="match status" value="1"/>
</dbReference>
<accession>A0A2J8A7B3</accession>
<gene>
    <name evidence="7" type="ORF">TSOC_000004</name>
    <name evidence="6" type="ORF">TSOC_005093</name>
</gene>
<reference evidence="6 8" key="1">
    <citation type="journal article" date="2017" name="Mol. Biol. Evol.">
        <title>The 4-celled Tetrabaena socialis nuclear genome reveals the essential components for genetic control of cell number at the origin of multicellularity in the volvocine lineage.</title>
        <authorList>
            <person name="Featherston J."/>
            <person name="Arakaki Y."/>
            <person name="Hanschen E.R."/>
            <person name="Ferris P.J."/>
            <person name="Michod R.E."/>
            <person name="Olson B.J.S.C."/>
            <person name="Nozaki H."/>
            <person name="Durand P.M."/>
        </authorList>
    </citation>
    <scope>NUCLEOTIDE SEQUENCE [LARGE SCALE GENOMIC DNA]</scope>
    <source>
        <strain evidence="6 8">NIES-571</strain>
    </source>
</reference>
<evidence type="ECO:0000313" key="7">
    <source>
        <dbReference type="EMBL" id="PNH13008.1"/>
    </source>
</evidence>